<dbReference type="PANTHER" id="PTHR43275">
    <property type="entry name" value="D-MALATE DEHYDROGENASE [DECARBOXYLATING]"/>
    <property type="match status" value="1"/>
</dbReference>
<evidence type="ECO:0000313" key="9">
    <source>
        <dbReference type="Proteomes" id="UP000243799"/>
    </source>
</evidence>
<comment type="cofactor">
    <cofactor evidence="2">
        <name>Mg(2+)</name>
        <dbReference type="ChEBI" id="CHEBI:18420"/>
    </cofactor>
</comment>
<keyword evidence="9" id="KW-1185">Reference proteome</keyword>
<gene>
    <name evidence="8" type="ORF">SAMN05216266_10426</name>
</gene>
<protein>
    <submittedName>
        <fullName evidence="8">3-isopropylmalate dehydrogenase</fullName>
    </submittedName>
</protein>
<dbReference type="Gene3D" id="3.40.718.10">
    <property type="entry name" value="Isopropylmalate Dehydrogenase"/>
    <property type="match status" value="1"/>
</dbReference>
<keyword evidence="4" id="KW-0560">Oxidoreductase</keyword>
<evidence type="ECO:0000313" key="8">
    <source>
        <dbReference type="EMBL" id="SFB04774.1"/>
    </source>
</evidence>
<dbReference type="PANTHER" id="PTHR43275:SF1">
    <property type="entry name" value="D-MALATE DEHYDROGENASE [DECARBOXYLATING]"/>
    <property type="match status" value="1"/>
</dbReference>
<comment type="cofactor">
    <cofactor evidence="1">
        <name>Mn(2+)</name>
        <dbReference type="ChEBI" id="CHEBI:29035"/>
    </cofactor>
</comment>
<keyword evidence="5" id="KW-0520">NAD</keyword>
<reference evidence="9" key="1">
    <citation type="submission" date="2016-10" db="EMBL/GenBank/DDBJ databases">
        <authorList>
            <person name="Varghese N."/>
            <person name="Submissions S."/>
        </authorList>
    </citation>
    <scope>NUCLEOTIDE SEQUENCE [LARGE SCALE GENOMIC DNA]</scope>
    <source>
        <strain evidence="9">CGMCC 4.3568</strain>
    </source>
</reference>
<dbReference type="InterPro" id="IPR050501">
    <property type="entry name" value="ICDH/IPMDH"/>
</dbReference>
<dbReference type="AlphaFoldDB" id="A0A1I0XV36"/>
<dbReference type="SMART" id="SM01329">
    <property type="entry name" value="Iso_dh"/>
    <property type="match status" value="1"/>
</dbReference>
<keyword evidence="6" id="KW-0464">Manganese</keyword>
<feature type="domain" description="Isopropylmalate dehydrogenase-like" evidence="7">
    <location>
        <begin position="3"/>
        <end position="337"/>
    </location>
</feature>
<dbReference type="OrthoDB" id="5289857at2"/>
<evidence type="ECO:0000259" key="7">
    <source>
        <dbReference type="SMART" id="SM01329"/>
    </source>
</evidence>
<name>A0A1I0XV36_9PSEU</name>
<evidence type="ECO:0000256" key="5">
    <source>
        <dbReference type="ARBA" id="ARBA00023027"/>
    </source>
</evidence>
<dbReference type="GO" id="GO:0016491">
    <property type="term" value="F:oxidoreductase activity"/>
    <property type="evidence" value="ECO:0007669"/>
    <property type="project" value="UniProtKB-KW"/>
</dbReference>
<keyword evidence="3" id="KW-0479">Metal-binding</keyword>
<proteinExistence type="predicted"/>
<organism evidence="8 9">
    <name type="scientific">Amycolatopsis marina</name>
    <dbReference type="NCBI Taxonomy" id="490629"/>
    <lineage>
        <taxon>Bacteria</taxon>
        <taxon>Bacillati</taxon>
        <taxon>Actinomycetota</taxon>
        <taxon>Actinomycetes</taxon>
        <taxon>Pseudonocardiales</taxon>
        <taxon>Pseudonocardiaceae</taxon>
        <taxon>Amycolatopsis</taxon>
    </lineage>
</organism>
<dbReference type="GO" id="GO:0046872">
    <property type="term" value="F:metal ion binding"/>
    <property type="evidence" value="ECO:0007669"/>
    <property type="project" value="UniProtKB-KW"/>
</dbReference>
<dbReference type="Pfam" id="PF00180">
    <property type="entry name" value="Iso_dh"/>
    <property type="match status" value="1"/>
</dbReference>
<dbReference type="InterPro" id="IPR024084">
    <property type="entry name" value="IsoPropMal-DH-like_dom"/>
</dbReference>
<dbReference type="SUPFAM" id="SSF53659">
    <property type="entry name" value="Isocitrate/Isopropylmalate dehydrogenase-like"/>
    <property type="match status" value="1"/>
</dbReference>
<evidence type="ECO:0000256" key="2">
    <source>
        <dbReference type="ARBA" id="ARBA00001946"/>
    </source>
</evidence>
<evidence type="ECO:0000256" key="3">
    <source>
        <dbReference type="ARBA" id="ARBA00022723"/>
    </source>
</evidence>
<sequence>MTTVAVVPGDGVGPEVIDQALRVLDSLGLGLSFDVLDQINAERFRRTGVAMSHEEMVRISSARRVLLGAIGDPRVQQTGYARNVLLRLRFELDLYVNHRPAVLLDDRLSPLRDPARRSIDCVVVRENTEGAYIGSGGVLRSGTPQEIAIDNDISTRHGVSRVLGYAFSVARRSVCMVDKSNAVPFGGGLWQQCWADARSAHPGLASSHLYVDAAAMKLIQDPTAFDVIVTNNSYGDILSDVTSQLAGGLGTAASANLNPEQGVGLFEPVHGSAPDIAGQGIANPVGAVLSAALMLDHLGRGAEGDALRGAVRKAVSARRCTPDLGGQLGTEDAGAAIAAEVQ</sequence>
<dbReference type="STRING" id="490629.SAMN05216266_10426"/>
<evidence type="ECO:0000256" key="1">
    <source>
        <dbReference type="ARBA" id="ARBA00001936"/>
    </source>
</evidence>
<dbReference type="Proteomes" id="UP000243799">
    <property type="component" value="Unassembled WGS sequence"/>
</dbReference>
<dbReference type="EMBL" id="FOKG01000004">
    <property type="protein sequence ID" value="SFB04774.1"/>
    <property type="molecule type" value="Genomic_DNA"/>
</dbReference>
<evidence type="ECO:0000256" key="6">
    <source>
        <dbReference type="ARBA" id="ARBA00023211"/>
    </source>
</evidence>
<accession>A0A1I0XV36</accession>
<dbReference type="RefSeq" id="WP_091671698.1">
    <property type="nucleotide sequence ID" value="NZ_FOKG01000004.1"/>
</dbReference>
<evidence type="ECO:0000256" key="4">
    <source>
        <dbReference type="ARBA" id="ARBA00023002"/>
    </source>
</evidence>